<dbReference type="EMBL" id="JANBUP010000601">
    <property type="protein sequence ID" value="KAJ2810836.1"/>
    <property type="molecule type" value="Genomic_DNA"/>
</dbReference>
<evidence type="ECO:0000313" key="1">
    <source>
        <dbReference type="EMBL" id="KAJ2810836.1"/>
    </source>
</evidence>
<keyword evidence="2" id="KW-1185">Reference proteome</keyword>
<proteinExistence type="predicted"/>
<sequence length="217" mass="23677">MFPDTAPTHDLSFPSPTNSTLTATSAVKDPVVAQPMCTRISLPSRFFVPSCDADFLKWDALYPETTAESIKSRLHHQCTTAEQTQKLMAELMMGKAAMHEYLGSCPPPAAFAPICPPMCADAKPIYIVQHTLSQAAKDTLETVVAGHLKFGIDGPSTAFAQMPIFTKSEPGTSKKRVLFDDSANNSLNMISVGMQLPTPMEREMFLDDAEILFSVDM</sequence>
<dbReference type="Proteomes" id="UP001140096">
    <property type="component" value="Unassembled WGS sequence"/>
</dbReference>
<evidence type="ECO:0000313" key="2">
    <source>
        <dbReference type="Proteomes" id="UP001140096"/>
    </source>
</evidence>
<name>A0ACC1LLN2_9FUNG</name>
<accession>A0ACC1LLN2</accession>
<reference evidence="1" key="1">
    <citation type="submission" date="2022-07" db="EMBL/GenBank/DDBJ databases">
        <title>Phylogenomic reconstructions and comparative analyses of Kickxellomycotina fungi.</title>
        <authorList>
            <person name="Reynolds N.K."/>
            <person name="Stajich J.E."/>
            <person name="Barry K."/>
            <person name="Grigoriev I.V."/>
            <person name="Crous P."/>
            <person name="Smith M.E."/>
        </authorList>
    </citation>
    <scope>NUCLEOTIDE SEQUENCE</scope>
    <source>
        <strain evidence="1">CBS 102833</strain>
    </source>
</reference>
<comment type="caution">
    <text evidence="1">The sequence shown here is derived from an EMBL/GenBank/DDBJ whole genome shotgun (WGS) entry which is preliminary data.</text>
</comment>
<gene>
    <name evidence="1" type="ORF">H4S07_002441</name>
</gene>
<protein>
    <submittedName>
        <fullName evidence="1">Uncharacterized protein</fullName>
    </submittedName>
</protein>
<organism evidence="1 2">
    <name type="scientific">Coemansia furcata</name>
    <dbReference type="NCBI Taxonomy" id="417177"/>
    <lineage>
        <taxon>Eukaryota</taxon>
        <taxon>Fungi</taxon>
        <taxon>Fungi incertae sedis</taxon>
        <taxon>Zoopagomycota</taxon>
        <taxon>Kickxellomycotina</taxon>
        <taxon>Kickxellomycetes</taxon>
        <taxon>Kickxellales</taxon>
        <taxon>Kickxellaceae</taxon>
        <taxon>Coemansia</taxon>
    </lineage>
</organism>